<dbReference type="GO" id="GO:0016020">
    <property type="term" value="C:membrane"/>
    <property type="evidence" value="ECO:0007669"/>
    <property type="project" value="UniProtKB-SubCell"/>
</dbReference>
<feature type="domain" description="Fibronectin type-III" evidence="6">
    <location>
        <begin position="483"/>
        <end position="570"/>
    </location>
</feature>
<feature type="domain" description="Ig-like" evidence="5">
    <location>
        <begin position="100"/>
        <end position="197"/>
    </location>
</feature>
<keyword evidence="4" id="KW-0812">Transmembrane</keyword>
<evidence type="ECO:0000313" key="8">
    <source>
        <dbReference type="Proteomes" id="UP001152320"/>
    </source>
</evidence>
<dbReference type="PROSITE" id="PS50835">
    <property type="entry name" value="IG_LIKE"/>
    <property type="match status" value="4"/>
</dbReference>
<dbReference type="PANTHER" id="PTHR44170:SF59">
    <property type="entry name" value="PROTOGENIN-LIKE"/>
    <property type="match status" value="1"/>
</dbReference>
<feature type="domain" description="Fibronectin type-III" evidence="6">
    <location>
        <begin position="873"/>
        <end position="969"/>
    </location>
</feature>
<dbReference type="Proteomes" id="UP001152320">
    <property type="component" value="Chromosome 9"/>
</dbReference>
<evidence type="ECO:0000256" key="3">
    <source>
        <dbReference type="SAM" id="MobiDB-lite"/>
    </source>
</evidence>
<dbReference type="InterPro" id="IPR003598">
    <property type="entry name" value="Ig_sub2"/>
</dbReference>
<protein>
    <submittedName>
        <fullName evidence="7">Protogenin B</fullName>
    </submittedName>
</protein>
<dbReference type="AlphaFoldDB" id="A0A9Q1C1T0"/>
<evidence type="ECO:0000256" key="2">
    <source>
        <dbReference type="ARBA" id="ARBA00023157"/>
    </source>
</evidence>
<dbReference type="InterPro" id="IPR003961">
    <property type="entry name" value="FN3_dom"/>
</dbReference>
<sequence length="1186" mass="132088">MARDFIKCCFSVLVLHLAVFFGKNYSLRFEKIVKEGDSLVWSCSSDDGNWLVWKRNNQWVEDSWILSNGSLFVASAVKDLHEGEYRCCVRKTKPQNCGEPQDLLVGSRLGVIIRPREVYLNEGESWRWTCLVTNADNAEIRWQRHNQWLDNSTPQTFRNGTLYFQSVNRDSDEGFYRCCATNSVGTFCSKKAKIHVSKLPLLTIQPQELEARIGTAARIRCHSSGTPPHQVLYSWLHNGNNFLPENTSRVSILPHGIIQFTHILEEDEGLYQCLDGSAQSNLANTTLEVIVSSLADTTEHIPLINTAPLSQEKAISESALLECLPQREDFTVSWTWNDGPVNSNAVIVGRYNLFFETLHVWDSGIYTCNVTDETTGRSAIASASLLVQEPPVITSPMKAVTKGKLAFLITLKCPVGETHQPHYTWLFNGEPLYPGRRIVMGTDSLRIRNPTGTDAGVYQCFVSNVAGEDVSQTEVRFRAGAPSPQNVTVRSVTSKSFLVQWDKIKGAKVYSVFYYKWPDGDDEEVPTNVNFMNVTRGVTPFTKYAVFVVAFNSKSGSNHSNVVIAETAAAIPLSSPFFFLSITPSLSVNISWLPLFRELRQGVVISYLVEYTPKESGSTIQLVVPANVSYYEVTGLQRGEQYLFRSAAATSVGYGVPSGWRDVIVEGEFALARPLPQIEICNGTSVSIVWKQPPGNVTVEGYWLAVTNLQHEPISGVRKLINPVSKAVWGNLEPDTDYEIHIAAFNQYGDSPRYVLNFMTQSNVPVITKCPVLPPFNLYSSRVTSTSLILNWSDPVTNLDYKQFRIEYHPSLDTQTEPSVLVIMDPRVRQQEFTDLQPYTTYSFRVSVGCNGGYGEFSISHQITTLEDVPATPPADVEARPVDPHKVSVYWLPPVQPNGVIIYYVVLYNTNQEDVEPNWRVHRSHGTTQHSIIDELDSGTRYYFKVRAGTQVGDGPLTDAVPAFTMKEEDKESPLFFTSKQLGILIGVLLAFLCIILCSSLIIYKYRCLDAQTQRSGGTQFNIRPNGVVHPKCPCSETQGEDSLSMLRSSCSRGSIGHIRTTFHNSGHYVIDYPETCSTQLLSHSQESSQSSTSTQSPPLDTGQQPSLHNCRRAAVLPNGTYRNTLSPILNQHCSQTVHLEGKNSPGVSDHAYCPKEDSAPGETCSLLPPVSPPISHSRNVKETVV</sequence>
<name>A0A9Q1C1T0_HOLLE</name>
<evidence type="ECO:0000256" key="1">
    <source>
        <dbReference type="ARBA" id="ARBA00022737"/>
    </source>
</evidence>
<feature type="region of interest" description="Disordered" evidence="3">
    <location>
        <begin position="1141"/>
        <end position="1186"/>
    </location>
</feature>
<dbReference type="SUPFAM" id="SSF49265">
    <property type="entry name" value="Fibronectin type III"/>
    <property type="match status" value="3"/>
</dbReference>
<keyword evidence="8" id="KW-1185">Reference proteome</keyword>
<accession>A0A9Q1C1T0</accession>
<evidence type="ECO:0000259" key="5">
    <source>
        <dbReference type="PROSITE" id="PS50835"/>
    </source>
</evidence>
<dbReference type="GO" id="GO:0098609">
    <property type="term" value="P:cell-cell adhesion"/>
    <property type="evidence" value="ECO:0007669"/>
    <property type="project" value="TreeGrafter"/>
</dbReference>
<dbReference type="Gene3D" id="2.60.40.10">
    <property type="entry name" value="Immunoglobulins"/>
    <property type="match status" value="10"/>
</dbReference>
<keyword evidence="4" id="KW-1133">Transmembrane helix</keyword>
<evidence type="ECO:0000259" key="6">
    <source>
        <dbReference type="PROSITE" id="PS50853"/>
    </source>
</evidence>
<dbReference type="InterPro" id="IPR007110">
    <property type="entry name" value="Ig-like_dom"/>
</dbReference>
<keyword evidence="2" id="KW-1015">Disulfide bond</keyword>
<feature type="domain" description="Ig-like" evidence="5">
    <location>
        <begin position="200"/>
        <end position="292"/>
    </location>
</feature>
<dbReference type="Pfam" id="PF13927">
    <property type="entry name" value="Ig_3"/>
    <property type="match status" value="3"/>
</dbReference>
<keyword evidence="4" id="KW-0472">Membrane</keyword>
<dbReference type="SMART" id="SM00408">
    <property type="entry name" value="IGc2"/>
    <property type="match status" value="5"/>
</dbReference>
<dbReference type="InterPro" id="IPR036179">
    <property type="entry name" value="Ig-like_dom_sf"/>
</dbReference>
<dbReference type="InterPro" id="IPR013783">
    <property type="entry name" value="Ig-like_fold"/>
</dbReference>
<feature type="region of interest" description="Disordered" evidence="3">
    <location>
        <begin position="1082"/>
        <end position="1108"/>
    </location>
</feature>
<feature type="domain" description="Ig-like" evidence="5">
    <location>
        <begin position="390"/>
        <end position="476"/>
    </location>
</feature>
<evidence type="ECO:0000313" key="7">
    <source>
        <dbReference type="EMBL" id="KAJ8036668.1"/>
    </source>
</evidence>
<feature type="domain" description="Ig-like" evidence="5">
    <location>
        <begin position="302"/>
        <end position="384"/>
    </location>
</feature>
<organism evidence="7 8">
    <name type="scientific">Holothuria leucospilota</name>
    <name type="common">Black long sea cucumber</name>
    <name type="synonym">Mertensiothuria leucospilota</name>
    <dbReference type="NCBI Taxonomy" id="206669"/>
    <lineage>
        <taxon>Eukaryota</taxon>
        <taxon>Metazoa</taxon>
        <taxon>Echinodermata</taxon>
        <taxon>Eleutherozoa</taxon>
        <taxon>Echinozoa</taxon>
        <taxon>Holothuroidea</taxon>
        <taxon>Aspidochirotacea</taxon>
        <taxon>Aspidochirotida</taxon>
        <taxon>Holothuriidae</taxon>
        <taxon>Holothuria</taxon>
    </lineage>
</organism>
<gene>
    <name evidence="7" type="ORF">HOLleu_20711</name>
</gene>
<dbReference type="EMBL" id="JAIZAY010000009">
    <property type="protein sequence ID" value="KAJ8036668.1"/>
    <property type="molecule type" value="Genomic_DNA"/>
</dbReference>
<feature type="domain" description="Fibronectin type-III" evidence="6">
    <location>
        <begin position="774"/>
        <end position="868"/>
    </location>
</feature>
<reference evidence="7" key="1">
    <citation type="submission" date="2021-10" db="EMBL/GenBank/DDBJ databases">
        <title>Tropical sea cucumber genome reveals ecological adaptation and Cuvierian tubules defense mechanism.</title>
        <authorList>
            <person name="Chen T."/>
        </authorList>
    </citation>
    <scope>NUCLEOTIDE SEQUENCE</scope>
    <source>
        <strain evidence="7">Nanhai2018</strain>
        <tissue evidence="7">Muscle</tissue>
    </source>
</reference>
<feature type="domain" description="Fibronectin type-III" evidence="6">
    <location>
        <begin position="673"/>
        <end position="763"/>
    </location>
</feature>
<keyword evidence="1" id="KW-0677">Repeat</keyword>
<dbReference type="PROSITE" id="PS50853">
    <property type="entry name" value="FN3"/>
    <property type="match status" value="5"/>
</dbReference>
<dbReference type="InterPro" id="IPR036116">
    <property type="entry name" value="FN3_sf"/>
</dbReference>
<feature type="transmembrane region" description="Helical" evidence="4">
    <location>
        <begin position="982"/>
        <end position="1004"/>
    </location>
</feature>
<proteinExistence type="predicted"/>
<dbReference type="SMART" id="SM00060">
    <property type="entry name" value="FN3"/>
    <property type="match status" value="5"/>
</dbReference>
<feature type="compositionally biased region" description="Polar residues" evidence="3">
    <location>
        <begin position="1098"/>
        <end position="1108"/>
    </location>
</feature>
<comment type="caution">
    <text evidence="7">The sequence shown here is derived from an EMBL/GenBank/DDBJ whole genome shotgun (WGS) entry which is preliminary data.</text>
</comment>
<feature type="compositionally biased region" description="Low complexity" evidence="3">
    <location>
        <begin position="1082"/>
        <end position="1097"/>
    </location>
</feature>
<dbReference type="SUPFAM" id="SSF48726">
    <property type="entry name" value="Immunoglobulin"/>
    <property type="match status" value="4"/>
</dbReference>
<dbReference type="PANTHER" id="PTHR44170">
    <property type="entry name" value="PROTEIN SIDEKICK"/>
    <property type="match status" value="1"/>
</dbReference>
<evidence type="ECO:0000256" key="4">
    <source>
        <dbReference type="SAM" id="Phobius"/>
    </source>
</evidence>
<dbReference type="CDD" id="cd00096">
    <property type="entry name" value="Ig"/>
    <property type="match status" value="1"/>
</dbReference>
<dbReference type="InterPro" id="IPR003599">
    <property type="entry name" value="Ig_sub"/>
</dbReference>
<dbReference type="SMART" id="SM00409">
    <property type="entry name" value="IG"/>
    <property type="match status" value="5"/>
</dbReference>
<feature type="domain" description="Fibronectin type-III" evidence="6">
    <location>
        <begin position="572"/>
        <end position="668"/>
    </location>
</feature>
<dbReference type="CDD" id="cd00063">
    <property type="entry name" value="FN3"/>
    <property type="match status" value="5"/>
</dbReference>
<dbReference type="Pfam" id="PF00041">
    <property type="entry name" value="fn3"/>
    <property type="match status" value="5"/>
</dbReference>
<dbReference type="OrthoDB" id="438268at2759"/>